<name>A0A0A9ZFY5_LYGHE</name>
<dbReference type="AlphaFoldDB" id="A0A0A9ZFY5"/>
<reference evidence="3" key="2">
    <citation type="submission" date="2014-07" db="EMBL/GenBank/DDBJ databases">
        <authorList>
            <person name="Hull J."/>
        </authorList>
    </citation>
    <scope>NUCLEOTIDE SEQUENCE</scope>
</reference>
<evidence type="ECO:0000313" key="2">
    <source>
        <dbReference type="EMBL" id="JAG26974.1"/>
    </source>
</evidence>
<evidence type="ECO:0000256" key="1">
    <source>
        <dbReference type="SAM" id="MobiDB-lite"/>
    </source>
</evidence>
<feature type="compositionally biased region" description="Low complexity" evidence="1">
    <location>
        <begin position="97"/>
        <end position="110"/>
    </location>
</feature>
<sequence length="135" mass="15374">MTGAPPKSAMNSNVFYQQSTYNPNQAPFTTIQPGINTMGNSPYKPLQSPAMEYDPFSSLVVSKPVMQPSMMTMGQPIILQPQMMPMMYQQQPMMPTMYQQQQMQPRYQNQASNVDPLFNIPPLHHNQSLSQDRTK</sequence>
<gene>
    <name evidence="3" type="ORF">CM83_15305</name>
    <name evidence="2" type="ORF">CM83_15306</name>
</gene>
<feature type="region of interest" description="Disordered" evidence="1">
    <location>
        <begin position="97"/>
        <end position="135"/>
    </location>
</feature>
<dbReference type="EMBL" id="GBHO01016630">
    <property type="protein sequence ID" value="JAG26974.1"/>
    <property type="molecule type" value="Transcribed_RNA"/>
</dbReference>
<dbReference type="EMBL" id="GBHO01002764">
    <property type="protein sequence ID" value="JAG40840.1"/>
    <property type="molecule type" value="Transcribed_RNA"/>
</dbReference>
<evidence type="ECO:0000313" key="3">
    <source>
        <dbReference type="EMBL" id="JAG40840.1"/>
    </source>
</evidence>
<feature type="compositionally biased region" description="Polar residues" evidence="1">
    <location>
        <begin position="125"/>
        <end position="135"/>
    </location>
</feature>
<accession>A0A0A9ZFY5</accession>
<organism evidence="3">
    <name type="scientific">Lygus hesperus</name>
    <name type="common">Western plant bug</name>
    <dbReference type="NCBI Taxonomy" id="30085"/>
    <lineage>
        <taxon>Eukaryota</taxon>
        <taxon>Metazoa</taxon>
        <taxon>Ecdysozoa</taxon>
        <taxon>Arthropoda</taxon>
        <taxon>Hexapoda</taxon>
        <taxon>Insecta</taxon>
        <taxon>Pterygota</taxon>
        <taxon>Neoptera</taxon>
        <taxon>Paraneoptera</taxon>
        <taxon>Hemiptera</taxon>
        <taxon>Heteroptera</taxon>
        <taxon>Panheteroptera</taxon>
        <taxon>Cimicomorpha</taxon>
        <taxon>Miridae</taxon>
        <taxon>Mirini</taxon>
        <taxon>Lygus</taxon>
    </lineage>
</organism>
<proteinExistence type="predicted"/>
<protein>
    <submittedName>
        <fullName evidence="3">Uncharacterized protein</fullName>
    </submittedName>
</protein>
<reference evidence="3" key="1">
    <citation type="journal article" date="2014" name="PLoS ONE">
        <title>Transcriptome-Based Identification of ABC Transporters in the Western Tarnished Plant Bug Lygus hesperus.</title>
        <authorList>
            <person name="Hull J.J."/>
            <person name="Chaney K."/>
            <person name="Geib S.M."/>
            <person name="Fabrick J.A."/>
            <person name="Brent C.S."/>
            <person name="Walsh D."/>
            <person name="Lavine L.C."/>
        </authorList>
    </citation>
    <scope>NUCLEOTIDE SEQUENCE</scope>
</reference>